<organism evidence="1 2">
    <name type="scientific">Parvicella tangerina</name>
    <dbReference type="NCBI Taxonomy" id="2829795"/>
    <lineage>
        <taxon>Bacteria</taxon>
        <taxon>Pseudomonadati</taxon>
        <taxon>Bacteroidota</taxon>
        <taxon>Flavobacteriia</taxon>
        <taxon>Flavobacteriales</taxon>
        <taxon>Parvicellaceae</taxon>
        <taxon>Parvicella</taxon>
    </lineage>
</organism>
<dbReference type="KEGG" id="ptan:CRYO30217_02251"/>
<dbReference type="Proteomes" id="UP000683507">
    <property type="component" value="Chromosome"/>
</dbReference>
<reference evidence="1" key="1">
    <citation type="submission" date="2021-04" db="EMBL/GenBank/DDBJ databases">
        <authorList>
            <person name="Rodrigo-Torres L."/>
            <person name="Arahal R. D."/>
            <person name="Lucena T."/>
        </authorList>
    </citation>
    <scope>NUCLEOTIDE SEQUENCE</scope>
    <source>
        <strain evidence="1">AS29M-1</strain>
    </source>
</reference>
<keyword evidence="2" id="KW-1185">Reference proteome</keyword>
<name>A0A916JNF8_9FLAO</name>
<protein>
    <submittedName>
        <fullName evidence="1">Uncharacterized protein</fullName>
    </submittedName>
</protein>
<accession>A0A916JNF8</accession>
<dbReference type="AlphaFoldDB" id="A0A916JNF8"/>
<evidence type="ECO:0000313" key="1">
    <source>
        <dbReference type="EMBL" id="CAG5083641.1"/>
    </source>
</evidence>
<proteinExistence type="predicted"/>
<sequence length="143" mass="16739">MSMTPYEIEYPSIPSGNVFMFTTDSGLDYEVRFARKKDNLLHVSIAFGVTNEEFEGEEYSLTNKGEAFRVMTTIVKIFNHYKELHPNINTYEFVGEPRADEDAEFPTRRLKLYQRYLPRIFDDNWTIEVKGNKAVISKNSLTY</sequence>
<evidence type="ECO:0000313" key="2">
    <source>
        <dbReference type="Proteomes" id="UP000683507"/>
    </source>
</evidence>
<dbReference type="EMBL" id="OU015584">
    <property type="protein sequence ID" value="CAG5083641.1"/>
    <property type="molecule type" value="Genomic_DNA"/>
</dbReference>
<gene>
    <name evidence="1" type="ORF">CRYO30217_02251</name>
</gene>